<reference evidence="1" key="1">
    <citation type="submission" date="2020-10" db="EMBL/GenBank/DDBJ databases">
        <title>Feather gene expression reveals the developmental basis of iridescence in African starlings.</title>
        <authorList>
            <person name="Rubenstein D.R."/>
        </authorList>
    </citation>
    <scope>NUCLEOTIDE SEQUENCE</scope>
    <source>
        <strain evidence="1">SS15</strain>
        <tissue evidence="1">Liver</tissue>
    </source>
</reference>
<sequence length="162" mass="18416">MCGKNEMLRTSGSLREIGITILWHSRNSVHSFQYGQFRSSVAWRKCLSSRQHRSLAAASVADSLAAPLPSSAALPHWLMLSSISPLRLPEGALPSSQTLLCPPTKWDMFPLWLRACSARRWELEKRVYLLIFSILYQAVRNFRKPLRSDKFSRLNVPSDSSE</sequence>
<organism evidence="1">
    <name type="scientific">Lamprotornis superbus</name>
    <dbReference type="NCBI Taxonomy" id="245042"/>
    <lineage>
        <taxon>Eukaryota</taxon>
        <taxon>Metazoa</taxon>
        <taxon>Chordata</taxon>
        <taxon>Craniata</taxon>
        <taxon>Vertebrata</taxon>
        <taxon>Euteleostomi</taxon>
        <taxon>Archelosauria</taxon>
        <taxon>Archosauria</taxon>
        <taxon>Dinosauria</taxon>
        <taxon>Saurischia</taxon>
        <taxon>Theropoda</taxon>
        <taxon>Coelurosauria</taxon>
        <taxon>Aves</taxon>
        <taxon>Neognathae</taxon>
        <taxon>Neoaves</taxon>
        <taxon>Telluraves</taxon>
        <taxon>Australaves</taxon>
        <taxon>Passeriformes</taxon>
        <taxon>Sturnidae</taxon>
        <taxon>Lamprotornis</taxon>
    </lineage>
</organism>
<keyword evidence="3" id="KW-1185">Reference proteome</keyword>
<reference evidence="2" key="3">
    <citation type="submission" date="2022-01" db="EMBL/GenBank/DDBJ databases">
        <authorList>
            <person name="Rubenstein D.R."/>
        </authorList>
    </citation>
    <scope>NUCLEOTIDE SEQUENCE</scope>
    <source>
        <strain evidence="2">SS15</strain>
        <tissue evidence="2">Liver</tissue>
    </source>
</reference>
<reference evidence="2 3" key="2">
    <citation type="journal article" date="2021" name="J. Hered.">
        <title>Feather Gene Expression Elucidates the Developmental Basis of Plumage Iridescence in African Starlings.</title>
        <authorList>
            <person name="Rubenstein D.R."/>
            <person name="Corvelo A."/>
            <person name="MacManes M.D."/>
            <person name="Maia R."/>
            <person name="Narzisi G."/>
            <person name="Rousaki A."/>
            <person name="Vandenabeele P."/>
            <person name="Shawkey M.D."/>
            <person name="Solomon J."/>
        </authorList>
    </citation>
    <scope>NUCLEOTIDE SEQUENCE [LARGE SCALE GENOMIC DNA]</scope>
    <source>
        <strain evidence="2">SS15</strain>
    </source>
</reference>
<dbReference type="EMBL" id="JADDUC010000042">
    <property type="protein sequence ID" value="KAG0121897.1"/>
    <property type="molecule type" value="Genomic_DNA"/>
</dbReference>
<dbReference type="Proteomes" id="UP000618051">
    <property type="component" value="Unassembled WGS sequence"/>
</dbReference>
<comment type="caution">
    <text evidence="1">The sequence shown here is derived from an EMBL/GenBank/DDBJ whole genome shotgun (WGS) entry which is preliminary data.</text>
</comment>
<evidence type="ECO:0000313" key="3">
    <source>
        <dbReference type="Proteomes" id="UP000618051"/>
    </source>
</evidence>
<evidence type="ECO:0000313" key="2">
    <source>
        <dbReference type="EMBL" id="KAI1242298.1"/>
    </source>
</evidence>
<protein>
    <submittedName>
        <fullName evidence="1">Uncharacterized protein</fullName>
    </submittedName>
</protein>
<gene>
    <name evidence="2" type="ORF">IHE44_0005828</name>
    <name evidence="1" type="ORF">IHE44_010112</name>
</gene>
<dbReference type="AlphaFoldDB" id="A0A835TY46"/>
<dbReference type="EMBL" id="JADDUC020000002">
    <property type="protein sequence ID" value="KAI1242298.1"/>
    <property type="molecule type" value="Genomic_DNA"/>
</dbReference>
<evidence type="ECO:0000313" key="1">
    <source>
        <dbReference type="EMBL" id="KAG0121897.1"/>
    </source>
</evidence>
<accession>A0A835TY46</accession>
<name>A0A835TY46_9PASS</name>
<proteinExistence type="predicted"/>